<feature type="signal peptide" evidence="2">
    <location>
        <begin position="1"/>
        <end position="28"/>
    </location>
</feature>
<sequence>MQFQIKRNGRTAAAAMLASALVASSATAAGPVVVIDTGKISGATDQGVISWKGIPFAAPPVGALRWRAPQPAMAWNGTRETTAYGSDCMQLPFPSDAAPTGTVPSEDCLYLNVWKPARSHGKLPVVVWIYGGGFVNGGASPATYSGAPLARQGVVFVSFNYRLGRLGFFAHPALTRENADRGLLVNYGFMDQLAALAWVKRNIAAFDGDPANVTIIGESAGGMSVHSLLTSPLAQGLFARAAILSGAAGSMPGAPANVAQAEQLGVEFAAGQQVAAGDADALEKLRALPPEKVIDGYNLATMFAPGPHAYVGPGADGKVAVDPASAYAAGRFARIPVMVGATSDDIGGRTGFMVAGARQVAGALAEQGVPVYAYRFSYVADSVGEPGAKHASDVPYFLGTVAIKYGTRTTPRDLAVGRTVSAYLVNFARTGDPNGARLPAWPRYRRAVDEILDIAATGKPLAQKDPWGTEIDAAETSRPASGKAEK</sequence>
<gene>
    <name evidence="4" type="ORF">HAV22_25285</name>
</gene>
<feature type="domain" description="Carboxylesterase type B" evidence="3">
    <location>
        <begin position="352"/>
        <end position="459"/>
    </location>
</feature>
<dbReference type="Pfam" id="PF00135">
    <property type="entry name" value="COesterase"/>
    <property type="match status" value="2"/>
</dbReference>
<evidence type="ECO:0000256" key="2">
    <source>
        <dbReference type="SAM" id="SignalP"/>
    </source>
</evidence>
<keyword evidence="5" id="KW-1185">Reference proteome</keyword>
<feature type="region of interest" description="Disordered" evidence="1">
    <location>
        <begin position="461"/>
        <end position="486"/>
    </location>
</feature>
<dbReference type="RefSeq" id="WP_166863046.1">
    <property type="nucleotide sequence ID" value="NZ_JAAQOM010000018.1"/>
</dbReference>
<dbReference type="EMBL" id="JAAQOM010000018">
    <property type="protein sequence ID" value="NIA56942.1"/>
    <property type="molecule type" value="Genomic_DNA"/>
</dbReference>
<dbReference type="Proteomes" id="UP000716322">
    <property type="component" value="Unassembled WGS sequence"/>
</dbReference>
<accession>A0ABX0PJF8</accession>
<dbReference type="PANTHER" id="PTHR11559">
    <property type="entry name" value="CARBOXYLESTERASE"/>
    <property type="match status" value="1"/>
</dbReference>
<evidence type="ECO:0000259" key="3">
    <source>
        <dbReference type="Pfam" id="PF00135"/>
    </source>
</evidence>
<dbReference type="Gene3D" id="3.40.50.1820">
    <property type="entry name" value="alpha/beta hydrolase"/>
    <property type="match status" value="2"/>
</dbReference>
<protein>
    <submittedName>
        <fullName evidence="4">Carboxylesterase family protein</fullName>
    </submittedName>
</protein>
<evidence type="ECO:0000313" key="4">
    <source>
        <dbReference type="EMBL" id="NIA56942.1"/>
    </source>
</evidence>
<dbReference type="InterPro" id="IPR002018">
    <property type="entry name" value="CarbesteraseB"/>
</dbReference>
<dbReference type="SUPFAM" id="SSF53474">
    <property type="entry name" value="alpha/beta-Hydrolases"/>
    <property type="match status" value="1"/>
</dbReference>
<reference evidence="4 5" key="1">
    <citation type="submission" date="2020-03" db="EMBL/GenBank/DDBJ databases">
        <title>Genome sequence of strain Massilia sp. TW-1.</title>
        <authorList>
            <person name="Chaudhary D.K."/>
        </authorList>
    </citation>
    <scope>NUCLEOTIDE SEQUENCE [LARGE SCALE GENOMIC DNA]</scope>
    <source>
        <strain evidence="4 5">TW-1</strain>
    </source>
</reference>
<dbReference type="InterPro" id="IPR050309">
    <property type="entry name" value="Type-B_Carboxylest/Lipase"/>
</dbReference>
<dbReference type="InterPro" id="IPR019819">
    <property type="entry name" value="Carboxylesterase_B_CS"/>
</dbReference>
<proteinExistence type="predicted"/>
<name>A0ABX0PJF8_9BURK</name>
<keyword evidence="2" id="KW-0732">Signal</keyword>
<feature type="chain" id="PRO_5046757075" evidence="2">
    <location>
        <begin position="29"/>
        <end position="486"/>
    </location>
</feature>
<comment type="caution">
    <text evidence="4">The sequence shown here is derived from an EMBL/GenBank/DDBJ whole genome shotgun (WGS) entry which is preliminary data.</text>
</comment>
<dbReference type="PROSITE" id="PS00941">
    <property type="entry name" value="CARBOXYLESTERASE_B_2"/>
    <property type="match status" value="1"/>
</dbReference>
<evidence type="ECO:0000256" key="1">
    <source>
        <dbReference type="SAM" id="MobiDB-lite"/>
    </source>
</evidence>
<evidence type="ECO:0000313" key="5">
    <source>
        <dbReference type="Proteomes" id="UP000716322"/>
    </source>
</evidence>
<dbReference type="InterPro" id="IPR029058">
    <property type="entry name" value="AB_hydrolase_fold"/>
</dbReference>
<feature type="domain" description="Carboxylesterase type B" evidence="3">
    <location>
        <begin position="31"/>
        <end position="346"/>
    </location>
</feature>
<organism evidence="4 5">
    <name type="scientific">Telluria antibiotica</name>
    <dbReference type="NCBI Taxonomy" id="2717319"/>
    <lineage>
        <taxon>Bacteria</taxon>
        <taxon>Pseudomonadati</taxon>
        <taxon>Pseudomonadota</taxon>
        <taxon>Betaproteobacteria</taxon>
        <taxon>Burkholderiales</taxon>
        <taxon>Oxalobacteraceae</taxon>
        <taxon>Telluria group</taxon>
        <taxon>Telluria</taxon>
    </lineage>
</organism>